<dbReference type="Gene3D" id="3.40.50.300">
    <property type="entry name" value="P-loop containing nucleotide triphosphate hydrolases"/>
    <property type="match status" value="1"/>
</dbReference>
<dbReference type="PANTHER" id="PTHR43384:SF7">
    <property type="entry name" value="CARBON-MONOXIDE DEHYDROGENASE ACCESSORY PROTEIN"/>
    <property type="match status" value="1"/>
</dbReference>
<dbReference type="InterPro" id="IPR014433">
    <property type="entry name" value="CooC"/>
</dbReference>
<dbReference type="PIRSF" id="PIRSF005647">
    <property type="entry name" value="CooC"/>
    <property type="match status" value="1"/>
</dbReference>
<dbReference type="EMBL" id="JACNLL010000056">
    <property type="protein sequence ID" value="MBC8199599.1"/>
    <property type="molecule type" value="Genomic_DNA"/>
</dbReference>
<dbReference type="Pfam" id="PF01656">
    <property type="entry name" value="CbiA"/>
    <property type="match status" value="1"/>
</dbReference>
<gene>
    <name evidence="2" type="ORF">H8E80_06095</name>
</gene>
<evidence type="ECO:0000313" key="3">
    <source>
        <dbReference type="Proteomes" id="UP000603545"/>
    </source>
</evidence>
<comment type="caution">
    <text evidence="2">The sequence shown here is derived from an EMBL/GenBank/DDBJ whole genome shotgun (WGS) entry which is preliminary data.</text>
</comment>
<dbReference type="InterPro" id="IPR002586">
    <property type="entry name" value="CobQ/CobB/MinD/ParA_Nub-bd_dom"/>
</dbReference>
<dbReference type="PANTHER" id="PTHR43384">
    <property type="entry name" value="SEPTUM SITE-DETERMINING PROTEIN MIND HOMOLOG, CHLOROPLASTIC-RELATED"/>
    <property type="match status" value="1"/>
</dbReference>
<dbReference type="GO" id="GO:0005829">
    <property type="term" value="C:cytosol"/>
    <property type="evidence" value="ECO:0007669"/>
    <property type="project" value="TreeGrafter"/>
</dbReference>
<dbReference type="Proteomes" id="UP000603545">
    <property type="component" value="Unassembled WGS sequence"/>
</dbReference>
<accession>A0A8J6N3L5</accession>
<sequence length="249" mass="26998">MPFLIALAGKGGTGKTTLAGMLIKYLVGKGKTPVLAIDADSNANLNDVLGLEVADTLGNAREEMKNGNVPISMSKNVFMSMKLERAIVEADGYDLLVMGRPEGAGCYCAANNLLAGFMDRLSDNYPYIVMDNEAGMEHISRLTTKNVDLLLVVSDTSRRGLQTASRINELAKDLSVVTGKSYLVLNRANEALPDPTRNMIKNEGLELVGIIPEDSAVYEYDLNGRPTIELPHDNRAVKAAFMIFDTIIN</sequence>
<proteinExistence type="predicted"/>
<protein>
    <submittedName>
        <fullName evidence="2">AAA family ATPase</fullName>
    </submittedName>
</protein>
<dbReference type="InterPro" id="IPR050625">
    <property type="entry name" value="ParA/MinD_ATPase"/>
</dbReference>
<dbReference type="InterPro" id="IPR027417">
    <property type="entry name" value="P-loop_NTPase"/>
</dbReference>
<dbReference type="GO" id="GO:0051782">
    <property type="term" value="P:negative regulation of cell division"/>
    <property type="evidence" value="ECO:0007669"/>
    <property type="project" value="TreeGrafter"/>
</dbReference>
<name>A0A8J6N3L5_9BACT</name>
<evidence type="ECO:0000313" key="2">
    <source>
        <dbReference type="EMBL" id="MBC8199599.1"/>
    </source>
</evidence>
<dbReference type="SUPFAM" id="SSF52540">
    <property type="entry name" value="P-loop containing nucleoside triphosphate hydrolases"/>
    <property type="match status" value="1"/>
</dbReference>
<evidence type="ECO:0000259" key="1">
    <source>
        <dbReference type="Pfam" id="PF01656"/>
    </source>
</evidence>
<organism evidence="2 3">
    <name type="scientific">Candidatus Desulfaltia bathyphila</name>
    <dbReference type="NCBI Taxonomy" id="2841697"/>
    <lineage>
        <taxon>Bacteria</taxon>
        <taxon>Pseudomonadati</taxon>
        <taxon>Thermodesulfobacteriota</taxon>
        <taxon>Desulfobacteria</taxon>
        <taxon>Desulfobacterales</taxon>
        <taxon>Desulfobacterales incertae sedis</taxon>
        <taxon>Candidatus Desulfaltia</taxon>
    </lineage>
</organism>
<dbReference type="AlphaFoldDB" id="A0A8J6N3L5"/>
<feature type="domain" description="CobQ/CobB/MinD/ParA nucleotide binding" evidence="1">
    <location>
        <begin position="5"/>
        <end position="226"/>
    </location>
</feature>
<dbReference type="GO" id="GO:0005524">
    <property type="term" value="F:ATP binding"/>
    <property type="evidence" value="ECO:0007669"/>
    <property type="project" value="TreeGrafter"/>
</dbReference>
<reference evidence="2 3" key="1">
    <citation type="submission" date="2020-08" db="EMBL/GenBank/DDBJ databases">
        <title>Bridging the membrane lipid divide: bacteria of the FCB group superphylum have the potential to synthesize archaeal ether lipids.</title>
        <authorList>
            <person name="Villanueva L."/>
            <person name="Von Meijenfeldt F.A.B."/>
            <person name="Westbye A.B."/>
            <person name="Yadav S."/>
            <person name="Hopmans E.C."/>
            <person name="Dutilh B.E."/>
            <person name="Sinninghe Damste J.S."/>
        </authorList>
    </citation>
    <scope>NUCLEOTIDE SEQUENCE [LARGE SCALE GENOMIC DNA]</scope>
    <source>
        <strain evidence="2">NIOZ-UU82</strain>
    </source>
</reference>
<dbReference type="GO" id="GO:0016887">
    <property type="term" value="F:ATP hydrolysis activity"/>
    <property type="evidence" value="ECO:0007669"/>
    <property type="project" value="TreeGrafter"/>
</dbReference>
<dbReference type="GO" id="GO:0009898">
    <property type="term" value="C:cytoplasmic side of plasma membrane"/>
    <property type="evidence" value="ECO:0007669"/>
    <property type="project" value="TreeGrafter"/>
</dbReference>